<proteinExistence type="predicted"/>
<evidence type="ECO:0000313" key="3">
    <source>
        <dbReference type="Proteomes" id="UP000250991"/>
    </source>
</evidence>
<evidence type="ECO:0000256" key="1">
    <source>
        <dbReference type="SAM" id="Phobius"/>
    </source>
</evidence>
<accession>A0A2X1LVS7</accession>
<protein>
    <submittedName>
        <fullName evidence="2">Uncharacterized protein</fullName>
    </submittedName>
</protein>
<keyword evidence="1" id="KW-0812">Transmembrane</keyword>
<sequence length="58" mass="6042">MFADYENLAVVVITSLLSGTGVFLLGVRDGRISASLLNLASELFYCGNSRACGVWGGG</sequence>
<keyword evidence="1" id="KW-0472">Membrane</keyword>
<name>A0A2X1LVS7_ECOLX</name>
<dbReference type="EMBL" id="UARW01000007">
    <property type="protein sequence ID" value="SPW74298.1"/>
    <property type="molecule type" value="Genomic_DNA"/>
</dbReference>
<gene>
    <name evidence="2" type="ORF">NCTC8009_00711</name>
</gene>
<dbReference type="AlphaFoldDB" id="A0A2X1LVS7"/>
<keyword evidence="1" id="KW-1133">Transmembrane helix</keyword>
<feature type="transmembrane region" description="Helical" evidence="1">
    <location>
        <begin position="6"/>
        <end position="27"/>
    </location>
</feature>
<organism evidence="2 3">
    <name type="scientific">Escherichia coli</name>
    <dbReference type="NCBI Taxonomy" id="562"/>
    <lineage>
        <taxon>Bacteria</taxon>
        <taxon>Pseudomonadati</taxon>
        <taxon>Pseudomonadota</taxon>
        <taxon>Gammaproteobacteria</taxon>
        <taxon>Enterobacterales</taxon>
        <taxon>Enterobacteriaceae</taxon>
        <taxon>Escherichia</taxon>
    </lineage>
</organism>
<reference evidence="2 3" key="1">
    <citation type="submission" date="2018-06" db="EMBL/GenBank/DDBJ databases">
        <authorList>
            <consortium name="Pathogen Informatics"/>
            <person name="Doyle S."/>
        </authorList>
    </citation>
    <scope>NUCLEOTIDE SEQUENCE [LARGE SCALE GENOMIC DNA]</scope>
    <source>
        <strain evidence="2 3">NCTC8009</strain>
    </source>
</reference>
<evidence type="ECO:0000313" key="2">
    <source>
        <dbReference type="EMBL" id="SPW74298.1"/>
    </source>
</evidence>
<dbReference type="Proteomes" id="UP000250991">
    <property type="component" value="Unassembled WGS sequence"/>
</dbReference>